<feature type="compositionally biased region" description="Basic and acidic residues" evidence="2">
    <location>
        <begin position="697"/>
        <end position="719"/>
    </location>
</feature>
<feature type="compositionally biased region" description="Gly residues" evidence="2">
    <location>
        <begin position="256"/>
        <end position="270"/>
    </location>
</feature>
<dbReference type="EMBL" id="GL376577">
    <property type="status" value="NOT_ANNOTATED_CDS"/>
    <property type="molecule type" value="Genomic_DNA"/>
</dbReference>
<dbReference type="STRING" id="431595.K3X7F3"/>
<keyword evidence="1" id="KW-0175">Coiled coil</keyword>
<dbReference type="InParanoid" id="K3X7F3"/>
<feature type="compositionally biased region" description="Basic and acidic residues" evidence="2">
    <location>
        <begin position="425"/>
        <end position="443"/>
    </location>
</feature>
<dbReference type="EnsemblProtists" id="PYU1_T013152">
    <property type="protein sequence ID" value="PYU1_T013152"/>
    <property type="gene ID" value="PYU1_G013125"/>
</dbReference>
<feature type="compositionally biased region" description="Acidic residues" evidence="2">
    <location>
        <begin position="115"/>
        <end position="125"/>
    </location>
</feature>
<dbReference type="HOGENOM" id="CLU_005393_0_0_1"/>
<feature type="region of interest" description="Disordered" evidence="2">
    <location>
        <begin position="770"/>
        <end position="801"/>
    </location>
</feature>
<feature type="coiled-coil region" evidence="1">
    <location>
        <begin position="1163"/>
        <end position="1284"/>
    </location>
</feature>
<feature type="compositionally biased region" description="Polar residues" evidence="2">
    <location>
        <begin position="612"/>
        <end position="625"/>
    </location>
</feature>
<feature type="compositionally biased region" description="Polar residues" evidence="2">
    <location>
        <begin position="781"/>
        <end position="801"/>
    </location>
</feature>
<name>K3X7F3_GLOUD</name>
<feature type="compositionally biased region" description="Basic and acidic residues" evidence="2">
    <location>
        <begin position="476"/>
        <end position="488"/>
    </location>
</feature>
<evidence type="ECO:0000313" key="3">
    <source>
        <dbReference type="EnsemblProtists" id="PYU1_T013152"/>
    </source>
</evidence>
<feature type="region of interest" description="Disordered" evidence="2">
    <location>
        <begin position="292"/>
        <end position="758"/>
    </location>
</feature>
<keyword evidence="4" id="KW-1185">Reference proteome</keyword>
<reference evidence="4" key="2">
    <citation type="submission" date="2010-04" db="EMBL/GenBank/DDBJ databases">
        <authorList>
            <person name="Buell R."/>
            <person name="Hamilton J."/>
            <person name="Hostetler J."/>
        </authorList>
    </citation>
    <scope>NUCLEOTIDE SEQUENCE [LARGE SCALE GENOMIC DNA]</scope>
    <source>
        <strain evidence="4">DAOM:BR144</strain>
    </source>
</reference>
<feature type="compositionally biased region" description="Basic and acidic residues" evidence="2">
    <location>
        <begin position="670"/>
        <end position="681"/>
    </location>
</feature>
<evidence type="ECO:0000256" key="2">
    <source>
        <dbReference type="SAM" id="MobiDB-lite"/>
    </source>
</evidence>
<evidence type="ECO:0000313" key="4">
    <source>
        <dbReference type="Proteomes" id="UP000019132"/>
    </source>
</evidence>
<reference evidence="4" key="1">
    <citation type="journal article" date="2010" name="Genome Biol.">
        <title>Genome sequence of the necrotrophic plant pathogen Pythium ultimum reveals original pathogenicity mechanisms and effector repertoire.</title>
        <authorList>
            <person name="Levesque C.A."/>
            <person name="Brouwer H."/>
            <person name="Cano L."/>
            <person name="Hamilton J.P."/>
            <person name="Holt C."/>
            <person name="Huitema E."/>
            <person name="Raffaele S."/>
            <person name="Robideau G.P."/>
            <person name="Thines M."/>
            <person name="Win J."/>
            <person name="Zerillo M.M."/>
            <person name="Beakes G.W."/>
            <person name="Boore J.L."/>
            <person name="Busam D."/>
            <person name="Dumas B."/>
            <person name="Ferriera S."/>
            <person name="Fuerstenberg S.I."/>
            <person name="Gachon C.M."/>
            <person name="Gaulin E."/>
            <person name="Govers F."/>
            <person name="Grenville-Briggs L."/>
            <person name="Horner N."/>
            <person name="Hostetler J."/>
            <person name="Jiang R.H."/>
            <person name="Johnson J."/>
            <person name="Krajaejun T."/>
            <person name="Lin H."/>
            <person name="Meijer H.J."/>
            <person name="Moore B."/>
            <person name="Morris P."/>
            <person name="Phuntmart V."/>
            <person name="Puiu D."/>
            <person name="Shetty J."/>
            <person name="Stajich J.E."/>
            <person name="Tripathy S."/>
            <person name="Wawra S."/>
            <person name="van West P."/>
            <person name="Whitty B.R."/>
            <person name="Coutinho P.M."/>
            <person name="Henrissat B."/>
            <person name="Martin F."/>
            <person name="Thomas P.D."/>
            <person name="Tyler B.M."/>
            <person name="De Vries R.P."/>
            <person name="Kamoun S."/>
            <person name="Yandell M."/>
            <person name="Tisserat N."/>
            <person name="Buell C.R."/>
        </authorList>
    </citation>
    <scope>NUCLEOTIDE SEQUENCE</scope>
    <source>
        <strain evidence="4">DAOM:BR144</strain>
    </source>
</reference>
<reference evidence="3" key="3">
    <citation type="submission" date="2015-02" db="UniProtKB">
        <authorList>
            <consortium name="EnsemblProtists"/>
        </authorList>
    </citation>
    <scope>IDENTIFICATION</scope>
    <source>
        <strain evidence="3">DAOM BR144</strain>
    </source>
</reference>
<feature type="compositionally biased region" description="Basic and acidic residues" evidence="2">
    <location>
        <begin position="217"/>
        <end position="229"/>
    </location>
</feature>
<organism evidence="3 4">
    <name type="scientific">Globisporangium ultimum (strain ATCC 200006 / CBS 805.95 / DAOM BR144)</name>
    <name type="common">Pythium ultimum</name>
    <dbReference type="NCBI Taxonomy" id="431595"/>
    <lineage>
        <taxon>Eukaryota</taxon>
        <taxon>Sar</taxon>
        <taxon>Stramenopiles</taxon>
        <taxon>Oomycota</taxon>
        <taxon>Peronosporomycetes</taxon>
        <taxon>Pythiales</taxon>
        <taxon>Pythiaceae</taxon>
        <taxon>Globisporangium</taxon>
    </lineage>
</organism>
<proteinExistence type="predicted"/>
<feature type="region of interest" description="Disordered" evidence="2">
    <location>
        <begin position="1"/>
        <end position="24"/>
    </location>
</feature>
<feature type="compositionally biased region" description="Basic and acidic residues" evidence="2">
    <location>
        <begin position="737"/>
        <end position="746"/>
    </location>
</feature>
<protein>
    <recommendedName>
        <fullName evidence="5">Fas-binding factor 1</fullName>
    </recommendedName>
</protein>
<dbReference type="VEuPathDB" id="FungiDB:PYU1_G013125"/>
<sequence>MSLGGLIPITGAGSGSSGAGNAKKVNDLTSGLISISGQKGGTADIDMSDFDVDDLLTEGTTTSSSSKKKSAKVSSSSPQKDAKKKKSSKSKDKDAKKKKKKDDLITAFSESSDRFDDDDDNEDDEKGWSSKTKDAAKSSRWGDDSSDFAIGGGQKKMGNLDAEFAKMLGLEEDFAAATSSGDAQTHEDVTPFSDDTDHPSGNSVGEDTFSYAPRVRGGHDDGKKREEKGGVAPFSNDSDLRGGASKTYSDPFGAGSSTGGGGGGGGSVESGAIGGLSASFFVEDEVGATAKGEDYSSLSFLSSATERRGGRGGRRGGGAVFSSSAIEDPFASIGSGRGNRGGDKPDLDSLFGGGGASREMGDLFSSQADKPAALERTRRADAEREEKAGKENEKDVLVVRKTISSAPDLSKAKDDLLSELFPSEPRVRNNRDSRKEPSPKQEPTRSLGSAKGDLLAELFPADPPPKQQQPRQTESFQRDTVDEEEKKHAPQGKQQDDLLAELFPTTKPKARISFDDPRDDEESTVLVEKRRETRDRDTFTPPKLQSKPVERQPQKTTTLNDISSAKASLLMDLFPDSPPQKQPREGRRNSRTSTPSASPVKEAPPTDERETGNSYLRATSSSPQKSPLRVVEQSPIRSTISLSKDPPRQQPQVSPGRAKTLASPSASSIKEADFEQSKDSLLEELFSPPSPGNTGQTRRDSYSQSFEDEKSDLVVDEHSPRRHHSSSATNASSPSKSPEKRSRESPMRAASSSSVPLLQEVDDLRSTANPRVHSGAASIVQRETQVGRATSTQSPVPDAQVSSATLASALKARENELLAEADAAKAMLVATHASEIARLHELIDSLTQQLSGEKAKNLALSCEHDHQLAKLRLMEQETQAFMQQIQGLQSEKQQLQQELSLTQAQHALCANQSALFQAERTGFTNQMKNLEDQNRQLLRQFTQERQDHQATMLKFTSFQQEREQEAQLQKQKESHQMGKLFQQLQTSLLSLKMLQEQVVEEEITKHEVENESRLRMITSLETSSRRSARQTEEECIRLSSLLNSLETTLRHYRQEHLEEKERLRQEQLRLNVLATHFQAQTTVMHEKADANTQMLAQYFTSSMQDVRVAESRLAVRRQTLEDEEKQLYDERTKFAVYREEFLQQQARETNKLHADRIQLDAKWKELVQEREDLEDVIAAHEDEFQFLQQQKRELDEEKENVEYRARQVAEMAAKVKLLTQQMVAREEELAKAHQEMDASKQDFVYKQQSVTDAKKKLDERELRLHTQLKQMEKSQNRLNDQRRQHLILSATKAGPASPGERIGPGQAAADALHTQHVTLTTIGNGEL</sequence>
<feature type="compositionally biased region" description="Basic and acidic residues" evidence="2">
    <location>
        <begin position="527"/>
        <end position="538"/>
    </location>
</feature>
<feature type="region of interest" description="Disordered" evidence="2">
    <location>
        <begin position="176"/>
        <end position="270"/>
    </location>
</feature>
<feature type="compositionally biased region" description="Basic and acidic residues" evidence="2">
    <location>
        <begin position="126"/>
        <end position="143"/>
    </location>
</feature>
<feature type="coiled-coil region" evidence="1">
    <location>
        <begin position="991"/>
        <end position="1069"/>
    </location>
</feature>
<feature type="compositionally biased region" description="Polar residues" evidence="2">
    <location>
        <begin position="554"/>
        <end position="566"/>
    </location>
</feature>
<evidence type="ECO:0008006" key="5">
    <source>
        <dbReference type="Google" id="ProtNLM"/>
    </source>
</evidence>
<dbReference type="OMA" id="YIPIEPP"/>
<evidence type="ECO:0000256" key="1">
    <source>
        <dbReference type="SAM" id="Coils"/>
    </source>
</evidence>
<feature type="region of interest" description="Disordered" evidence="2">
    <location>
        <begin position="56"/>
        <end position="156"/>
    </location>
</feature>
<feature type="compositionally biased region" description="Low complexity" evidence="2">
    <location>
        <begin position="726"/>
        <end position="736"/>
    </location>
</feature>
<feature type="coiled-coil region" evidence="1">
    <location>
        <begin position="836"/>
        <end position="947"/>
    </location>
</feature>
<dbReference type="Proteomes" id="UP000019132">
    <property type="component" value="Unassembled WGS sequence"/>
</dbReference>
<accession>K3X7F3</accession>
<feature type="compositionally biased region" description="Basic and acidic residues" evidence="2">
    <location>
        <begin position="372"/>
        <end position="398"/>
    </location>
</feature>
<dbReference type="eggNOG" id="ENOG502S2DI">
    <property type="taxonomic scope" value="Eukaryota"/>
</dbReference>